<dbReference type="AlphaFoldDB" id="A0A388JWV4"/>
<protein>
    <submittedName>
        <fullName evidence="1">Uncharacterized protein</fullName>
    </submittedName>
</protein>
<accession>A0A388JWV4</accession>
<sequence>MRIIYSEQLNQRLYGYIQQKGNTYCEVEKAGESMQLFSLAMKCTLHIRTVNALSPLVGSIIQQDLNRFAEYAAKKQAAMLSGRT</sequence>
<dbReference type="Proteomes" id="UP000265515">
    <property type="component" value="Unassembled WGS sequence"/>
</dbReference>
<dbReference type="EMBL" id="BFEA01000026">
    <property type="protein sequence ID" value="GBG62212.1"/>
    <property type="molecule type" value="Genomic_DNA"/>
</dbReference>
<evidence type="ECO:0000313" key="2">
    <source>
        <dbReference type="Proteomes" id="UP000265515"/>
    </source>
</evidence>
<name>A0A388JWV4_CHABU</name>
<reference evidence="1 2" key="1">
    <citation type="journal article" date="2018" name="Cell">
        <title>The Chara Genome: Secondary Complexity and Implications for Plant Terrestrialization.</title>
        <authorList>
            <person name="Nishiyama T."/>
            <person name="Sakayama H."/>
            <person name="Vries J.D."/>
            <person name="Buschmann H."/>
            <person name="Saint-Marcoux D."/>
            <person name="Ullrich K.K."/>
            <person name="Haas F.B."/>
            <person name="Vanderstraeten L."/>
            <person name="Becker D."/>
            <person name="Lang D."/>
            <person name="Vosolsobe S."/>
            <person name="Rombauts S."/>
            <person name="Wilhelmsson P.K.I."/>
            <person name="Janitza P."/>
            <person name="Kern R."/>
            <person name="Heyl A."/>
            <person name="Rumpler F."/>
            <person name="Villalobos L.I.A.C."/>
            <person name="Clay J.M."/>
            <person name="Skokan R."/>
            <person name="Toyoda A."/>
            <person name="Suzuki Y."/>
            <person name="Kagoshima H."/>
            <person name="Schijlen E."/>
            <person name="Tajeshwar N."/>
            <person name="Catarino B."/>
            <person name="Hetherington A.J."/>
            <person name="Saltykova A."/>
            <person name="Bonnot C."/>
            <person name="Breuninger H."/>
            <person name="Symeonidi A."/>
            <person name="Radhakrishnan G.V."/>
            <person name="Van Nieuwerburgh F."/>
            <person name="Deforce D."/>
            <person name="Chang C."/>
            <person name="Karol K.G."/>
            <person name="Hedrich R."/>
            <person name="Ulvskov P."/>
            <person name="Glockner G."/>
            <person name="Delwiche C.F."/>
            <person name="Petrasek J."/>
            <person name="Van de Peer Y."/>
            <person name="Friml J."/>
            <person name="Beilby M."/>
            <person name="Dolan L."/>
            <person name="Kohara Y."/>
            <person name="Sugano S."/>
            <person name="Fujiyama A."/>
            <person name="Delaux P.-M."/>
            <person name="Quint M."/>
            <person name="TheiBen G."/>
            <person name="Hagemann M."/>
            <person name="Harholt J."/>
            <person name="Dunand C."/>
            <person name="Zachgo S."/>
            <person name="Langdale J."/>
            <person name="Maumus F."/>
            <person name="Straeten D.V.D."/>
            <person name="Gould S.B."/>
            <person name="Rensing S.A."/>
        </authorList>
    </citation>
    <scope>NUCLEOTIDE SEQUENCE [LARGE SCALE GENOMIC DNA]</scope>
    <source>
        <strain evidence="1 2">S276</strain>
    </source>
</reference>
<organism evidence="1 2">
    <name type="scientific">Chara braunii</name>
    <name type="common">Braun's stonewort</name>
    <dbReference type="NCBI Taxonomy" id="69332"/>
    <lineage>
        <taxon>Eukaryota</taxon>
        <taxon>Viridiplantae</taxon>
        <taxon>Streptophyta</taxon>
        <taxon>Charophyceae</taxon>
        <taxon>Charales</taxon>
        <taxon>Characeae</taxon>
        <taxon>Chara</taxon>
    </lineage>
</organism>
<proteinExistence type="predicted"/>
<evidence type="ECO:0000313" key="1">
    <source>
        <dbReference type="EMBL" id="GBG62212.1"/>
    </source>
</evidence>
<dbReference type="Gramene" id="GBG62212">
    <property type="protein sequence ID" value="GBG62212"/>
    <property type="gene ID" value="CBR_g29410"/>
</dbReference>
<comment type="caution">
    <text evidence="1">The sequence shown here is derived from an EMBL/GenBank/DDBJ whole genome shotgun (WGS) entry which is preliminary data.</text>
</comment>
<gene>
    <name evidence="1" type="ORF">CBR_g29410</name>
</gene>
<keyword evidence="2" id="KW-1185">Reference proteome</keyword>